<reference evidence="3" key="1">
    <citation type="submission" date="2023-06" db="EMBL/GenBank/DDBJ databases">
        <title>Genome-scale phylogeny and comparative genomics of the fungal order Sordariales.</title>
        <authorList>
            <consortium name="Lawrence Berkeley National Laboratory"/>
            <person name="Hensen N."/>
            <person name="Bonometti L."/>
            <person name="Westerberg I."/>
            <person name="Brannstrom I.O."/>
            <person name="Guillou S."/>
            <person name="Cros-Aarteil S."/>
            <person name="Calhoun S."/>
            <person name="Haridas S."/>
            <person name="Kuo A."/>
            <person name="Mondo S."/>
            <person name="Pangilinan J."/>
            <person name="Riley R."/>
            <person name="LaButti K."/>
            <person name="Andreopoulos B."/>
            <person name="Lipzen A."/>
            <person name="Chen C."/>
            <person name="Yanf M."/>
            <person name="Daum C."/>
            <person name="Ng V."/>
            <person name="Clum A."/>
            <person name="Steindorff A."/>
            <person name="Ohm R."/>
            <person name="Martin F."/>
            <person name="Silar P."/>
            <person name="Natvig D."/>
            <person name="Lalanne C."/>
            <person name="Gautier V."/>
            <person name="Ament-velasquez S.L."/>
            <person name="Kruys A."/>
            <person name="Hutchinson M.I."/>
            <person name="Powell A.J."/>
            <person name="Barry K."/>
            <person name="Miller A.N."/>
            <person name="Grigoriev I.V."/>
            <person name="Debuchy R."/>
            <person name="Gladieux P."/>
            <person name="Thoren M.H."/>
            <person name="Johannesson H."/>
        </authorList>
    </citation>
    <scope>NUCLEOTIDE SEQUENCE</scope>
    <source>
        <strain evidence="3">SMH3391-2</strain>
    </source>
</reference>
<gene>
    <name evidence="3" type="ORF">B0T17DRAFT_615746</name>
</gene>
<keyword evidence="2" id="KW-0472">Membrane</keyword>
<feature type="compositionally biased region" description="Basic residues" evidence="1">
    <location>
        <begin position="815"/>
        <end position="826"/>
    </location>
</feature>
<accession>A0AA39X9X9</accession>
<feature type="compositionally biased region" description="Basic residues" evidence="1">
    <location>
        <begin position="763"/>
        <end position="775"/>
    </location>
</feature>
<feature type="region of interest" description="Disordered" evidence="1">
    <location>
        <begin position="726"/>
        <end position="841"/>
    </location>
</feature>
<evidence type="ECO:0000313" key="4">
    <source>
        <dbReference type="Proteomes" id="UP001174934"/>
    </source>
</evidence>
<dbReference type="Proteomes" id="UP001174934">
    <property type="component" value="Unassembled WGS sequence"/>
</dbReference>
<keyword evidence="2" id="KW-1133">Transmembrane helix</keyword>
<dbReference type="EMBL" id="JAULSR010000002">
    <property type="protein sequence ID" value="KAK0630039.1"/>
    <property type="molecule type" value="Genomic_DNA"/>
</dbReference>
<feature type="compositionally biased region" description="Basic and acidic residues" evidence="1">
    <location>
        <begin position="736"/>
        <end position="762"/>
    </location>
</feature>
<feature type="transmembrane region" description="Helical" evidence="2">
    <location>
        <begin position="546"/>
        <end position="575"/>
    </location>
</feature>
<keyword evidence="4" id="KW-1185">Reference proteome</keyword>
<evidence type="ECO:0000256" key="1">
    <source>
        <dbReference type="SAM" id="MobiDB-lite"/>
    </source>
</evidence>
<comment type="caution">
    <text evidence="3">The sequence shown here is derived from an EMBL/GenBank/DDBJ whole genome shotgun (WGS) entry which is preliminary data.</text>
</comment>
<evidence type="ECO:0000313" key="3">
    <source>
        <dbReference type="EMBL" id="KAK0630039.1"/>
    </source>
</evidence>
<sequence length="841" mass="95038">MSGESVVADPGFAARLAGSDQTRSTYKILPESAQHKRKIKALGIEENLIRPDWSPSRLAIQDRRWWRKQRSLSDLKDTWRPTRMRFIKQWPVEEMESGWFEHVYIDLWLRVKKFADDCFGFADIKPEAWEESVWLAGKFSKEFMFYASLVARQDRFAGGWDGMLTKMLNRKYLVMGIIGRVLTTSVFEELLFGANQMQMQMLEAQDHVTIQHEAVRSILGGDTLTPYFWDQVDRLAMQTTSMLLPLVRIMDEWFPEANAESLRKIHQDVHDIVAEAGYLSIGTRWSKDIFRFSWPLPGQPWDLDQRHYDEDIYNRSKAAADKLDSLTRQRWESERQGKAGAPAEPVESTSSYYVRQARASLANALLLNPLQGNSQSPPDDAAIAAANEPAMQGDAVGGTWFPPSRIAKVQIVLWPMLQRFAMMDVQYSEASTTSSDDSSPDAAIPSYFRHDDAQGETITTLFKSYVVYYIGLVAPAGEQLETQPTLDQWVREQQRLRRRRRRLWLLQFSVCFLVMWGAALTLGVARNFPDSEIGGLVNKVNNAVHYVGFEALGFFLRTVGYAFGCLSILAGYLWYLGSVPGVAVWDSGSWTTGSIGLQLVTCPLIFTMDASALLQSQGWRGKGFSLHPTDSKIGLARPLLISRNTDGRGIGNKTHYTSDQWWLDAFDQKLKGLDTSKKGTVTQSVDQGKLDVITNGVTGKYSGAAGLYASFVKGEMLVGTTDQVMTDESSDATPAGEDRDSIPRLKETKEEEERRGRREARQLKKAQKATKKAAKKAVEAARARRKATRKAAKKEAKKEAKRARKGAETKEERRARRADRRARKDAKRRERETSTKKVDEG</sequence>
<feature type="transmembrane region" description="Helical" evidence="2">
    <location>
        <begin position="503"/>
        <end position="525"/>
    </location>
</feature>
<proteinExistence type="predicted"/>
<feature type="compositionally biased region" description="Basic and acidic residues" evidence="1">
    <location>
        <begin position="805"/>
        <end position="814"/>
    </location>
</feature>
<dbReference type="AlphaFoldDB" id="A0AA39X9X9"/>
<protein>
    <submittedName>
        <fullName evidence="3">Uncharacterized protein</fullName>
    </submittedName>
</protein>
<dbReference type="PANTHER" id="PTHR23149">
    <property type="entry name" value="G PATCH DOMAIN CONTAINING PROTEIN"/>
    <property type="match status" value="1"/>
</dbReference>
<feature type="compositionally biased region" description="Basic and acidic residues" evidence="1">
    <location>
        <begin position="827"/>
        <end position="841"/>
    </location>
</feature>
<keyword evidence="2" id="KW-0812">Transmembrane</keyword>
<name>A0AA39X9X9_9PEZI</name>
<evidence type="ECO:0000256" key="2">
    <source>
        <dbReference type="SAM" id="Phobius"/>
    </source>
</evidence>
<dbReference type="InterPro" id="IPR050656">
    <property type="entry name" value="PINX1"/>
</dbReference>
<feature type="compositionally biased region" description="Basic residues" evidence="1">
    <location>
        <begin position="783"/>
        <end position="792"/>
    </location>
</feature>
<dbReference type="PANTHER" id="PTHR23149:SF33">
    <property type="entry name" value="PROTEIN TMA23"/>
    <property type="match status" value="1"/>
</dbReference>
<organism evidence="3 4">
    <name type="scientific">Bombardia bombarda</name>
    <dbReference type="NCBI Taxonomy" id="252184"/>
    <lineage>
        <taxon>Eukaryota</taxon>
        <taxon>Fungi</taxon>
        <taxon>Dikarya</taxon>
        <taxon>Ascomycota</taxon>
        <taxon>Pezizomycotina</taxon>
        <taxon>Sordariomycetes</taxon>
        <taxon>Sordariomycetidae</taxon>
        <taxon>Sordariales</taxon>
        <taxon>Lasiosphaeriaceae</taxon>
        <taxon>Bombardia</taxon>
    </lineage>
</organism>